<dbReference type="Proteomes" id="UP000192247">
    <property type="component" value="Unassembled WGS sequence"/>
</dbReference>
<evidence type="ECO:0000256" key="2">
    <source>
        <dbReference type="SAM" id="Phobius"/>
    </source>
</evidence>
<keyword evidence="4" id="KW-1185">Reference proteome</keyword>
<feature type="region of interest" description="Disordered" evidence="1">
    <location>
        <begin position="201"/>
        <end position="224"/>
    </location>
</feature>
<feature type="compositionally biased region" description="Basic residues" evidence="1">
    <location>
        <begin position="294"/>
        <end position="305"/>
    </location>
</feature>
<protein>
    <submittedName>
        <fullName evidence="3">Uncharacterized protein</fullName>
    </submittedName>
</protein>
<evidence type="ECO:0000313" key="4">
    <source>
        <dbReference type="Proteomes" id="UP000192247"/>
    </source>
</evidence>
<feature type="region of interest" description="Disordered" evidence="1">
    <location>
        <begin position="368"/>
        <end position="400"/>
    </location>
</feature>
<organism evidence="3 4">
    <name type="scientific">Tropilaelaps mercedesae</name>
    <dbReference type="NCBI Taxonomy" id="418985"/>
    <lineage>
        <taxon>Eukaryota</taxon>
        <taxon>Metazoa</taxon>
        <taxon>Ecdysozoa</taxon>
        <taxon>Arthropoda</taxon>
        <taxon>Chelicerata</taxon>
        <taxon>Arachnida</taxon>
        <taxon>Acari</taxon>
        <taxon>Parasitiformes</taxon>
        <taxon>Mesostigmata</taxon>
        <taxon>Gamasina</taxon>
        <taxon>Dermanyssoidea</taxon>
        <taxon>Laelapidae</taxon>
        <taxon>Tropilaelaps</taxon>
    </lineage>
</organism>
<evidence type="ECO:0000313" key="3">
    <source>
        <dbReference type="EMBL" id="OQR69530.1"/>
    </source>
</evidence>
<dbReference type="EMBL" id="MNPL01020575">
    <property type="protein sequence ID" value="OQR69530.1"/>
    <property type="molecule type" value="Genomic_DNA"/>
</dbReference>
<feature type="compositionally biased region" description="Low complexity" evidence="1">
    <location>
        <begin position="236"/>
        <end position="259"/>
    </location>
</feature>
<gene>
    <name evidence="3" type="ORF">BIW11_12197</name>
</gene>
<keyword evidence="2" id="KW-1133">Transmembrane helix</keyword>
<keyword evidence="2" id="KW-0812">Transmembrane</keyword>
<sequence>MNLCSDKRDIILTLANLEFVSVHRSRKCVIWHSNFHPNYNDVNGGLPALGRLRSLAICVGASRFSGGRLANRRESRSLFTDTAACTTAGCTAFYARHEPSSFGTAVVRTTTAATKTATPSTTTTLAAKLVTTTALHRNKSNTTATSTASTARIQSATNSTLKTKTATAGSATGEATTAIATKLINKSHQSSFAALANTVDGGATASHSPCRKPSNPPPAHSAAVVPTAQTTAVAAISAPASSTTAATTTTPVSRTSSSAPPTPSPLRRTRRQSTLYTNPLGGTGTSPQTPTPHAPRRASPSHRGRISPSSGSPHRAHLLLTMDGARPVYNYYHPSHGSTSAMSAGIGGGIAAGGGGSAGIGSGHNYGYRRPSSAVRRSMVRSQTSARSRRRASSARSSRQDGANLMDRQCALVLMYGIYFFYVLACFGAISTFAGLMLQISSKQPDAHDKGKIISGVGK</sequence>
<comment type="caution">
    <text evidence="3">The sequence shown here is derived from an EMBL/GenBank/DDBJ whole genome shotgun (WGS) entry which is preliminary data.</text>
</comment>
<dbReference type="InParanoid" id="A0A1V9X7H9"/>
<name>A0A1V9X7H9_9ACAR</name>
<keyword evidence="2" id="KW-0472">Membrane</keyword>
<reference evidence="3 4" key="1">
    <citation type="journal article" date="2017" name="Gigascience">
        <title>Draft genome of the honey bee ectoparasitic mite, Tropilaelaps mercedesae, is shaped by the parasitic life history.</title>
        <authorList>
            <person name="Dong X."/>
            <person name="Armstrong S.D."/>
            <person name="Xia D."/>
            <person name="Makepeace B.L."/>
            <person name="Darby A.C."/>
            <person name="Kadowaki T."/>
        </authorList>
    </citation>
    <scope>NUCLEOTIDE SEQUENCE [LARGE SCALE GENOMIC DNA]</scope>
    <source>
        <strain evidence="3">Wuxi-XJTLU</strain>
    </source>
</reference>
<proteinExistence type="predicted"/>
<dbReference type="AlphaFoldDB" id="A0A1V9X7H9"/>
<evidence type="ECO:0000256" key="1">
    <source>
        <dbReference type="SAM" id="MobiDB-lite"/>
    </source>
</evidence>
<feature type="region of interest" description="Disordered" evidence="1">
    <location>
        <begin position="236"/>
        <end position="315"/>
    </location>
</feature>
<accession>A0A1V9X7H9</accession>
<feature type="transmembrane region" description="Helical" evidence="2">
    <location>
        <begin position="413"/>
        <end position="438"/>
    </location>
</feature>